<dbReference type="EMBL" id="JAEUBG010001852">
    <property type="protein sequence ID" value="KAH3685640.1"/>
    <property type="molecule type" value="Genomic_DNA"/>
</dbReference>
<proteinExistence type="predicted"/>
<feature type="transmembrane region" description="Helical" evidence="1">
    <location>
        <begin position="35"/>
        <end position="55"/>
    </location>
</feature>
<protein>
    <submittedName>
        <fullName evidence="2">Uncharacterized protein</fullName>
    </submittedName>
</protein>
<feature type="transmembrane region" description="Helical" evidence="1">
    <location>
        <begin position="160"/>
        <end position="186"/>
    </location>
</feature>
<feature type="transmembrane region" description="Helical" evidence="1">
    <location>
        <begin position="109"/>
        <end position="140"/>
    </location>
</feature>
<keyword evidence="1" id="KW-0472">Membrane</keyword>
<dbReference type="AlphaFoldDB" id="A0A9P8TNX6"/>
<evidence type="ECO:0000313" key="3">
    <source>
        <dbReference type="Proteomes" id="UP000774326"/>
    </source>
</evidence>
<keyword evidence="3" id="KW-1185">Reference proteome</keyword>
<reference evidence="2" key="2">
    <citation type="submission" date="2021-01" db="EMBL/GenBank/DDBJ databases">
        <authorList>
            <person name="Schikora-Tamarit M.A."/>
        </authorList>
    </citation>
    <scope>NUCLEOTIDE SEQUENCE</scope>
    <source>
        <strain evidence="2">CBS2887</strain>
    </source>
</reference>
<evidence type="ECO:0000256" key="1">
    <source>
        <dbReference type="SAM" id="Phobius"/>
    </source>
</evidence>
<evidence type="ECO:0000313" key="2">
    <source>
        <dbReference type="EMBL" id="KAH3685640.1"/>
    </source>
</evidence>
<sequence length="197" mass="20554">MINADMGFPEHKDCFDAADVTAVAVVVLELDQDQMVFYSCIAVVAVAVVGNTVTFEIELIVGMGIEAALVFVADTDHLGHPEDLGRKSTVVAVVEVCCTADLDLELDVVVILVATVGLGIAVVAYVVVVFVASAAVVLAVSSYLEIVPHRSLVASFDQNVAVAAAMEAVVGAAIFVFVVGFHNFYFGPEFGMAVGSV</sequence>
<reference evidence="2" key="1">
    <citation type="journal article" date="2021" name="Open Biol.">
        <title>Shared evolutionary footprints suggest mitochondrial oxidative damage underlies multiple complex I losses in fungi.</title>
        <authorList>
            <person name="Schikora-Tamarit M.A."/>
            <person name="Marcet-Houben M."/>
            <person name="Nosek J."/>
            <person name="Gabaldon T."/>
        </authorList>
    </citation>
    <scope>NUCLEOTIDE SEQUENCE</scope>
    <source>
        <strain evidence="2">CBS2887</strain>
    </source>
</reference>
<dbReference type="Proteomes" id="UP000774326">
    <property type="component" value="Unassembled WGS sequence"/>
</dbReference>
<keyword evidence="1" id="KW-0812">Transmembrane</keyword>
<gene>
    <name evidence="2" type="ORF">WICPIJ_003387</name>
</gene>
<organism evidence="2 3">
    <name type="scientific">Wickerhamomyces pijperi</name>
    <name type="common">Yeast</name>
    <name type="synonym">Pichia pijperi</name>
    <dbReference type="NCBI Taxonomy" id="599730"/>
    <lineage>
        <taxon>Eukaryota</taxon>
        <taxon>Fungi</taxon>
        <taxon>Dikarya</taxon>
        <taxon>Ascomycota</taxon>
        <taxon>Saccharomycotina</taxon>
        <taxon>Saccharomycetes</taxon>
        <taxon>Phaffomycetales</taxon>
        <taxon>Wickerhamomycetaceae</taxon>
        <taxon>Wickerhamomyces</taxon>
    </lineage>
</organism>
<keyword evidence="1" id="KW-1133">Transmembrane helix</keyword>
<comment type="caution">
    <text evidence="2">The sequence shown here is derived from an EMBL/GenBank/DDBJ whole genome shotgun (WGS) entry which is preliminary data.</text>
</comment>
<name>A0A9P8TNX6_WICPI</name>
<accession>A0A9P8TNX6</accession>